<name>A0A0F2ME33_SPOSC</name>
<feature type="compositionally biased region" description="Low complexity" evidence="1">
    <location>
        <begin position="244"/>
        <end position="267"/>
    </location>
</feature>
<feature type="compositionally biased region" description="Low complexity" evidence="1">
    <location>
        <begin position="171"/>
        <end position="186"/>
    </location>
</feature>
<feature type="compositionally biased region" description="Polar residues" evidence="1">
    <location>
        <begin position="129"/>
        <end position="140"/>
    </location>
</feature>
<comment type="caution">
    <text evidence="3">The sequence shown here is derived from an EMBL/GenBank/DDBJ whole genome shotgun (WGS) entry which is preliminary data.</text>
</comment>
<dbReference type="InterPro" id="IPR036638">
    <property type="entry name" value="HLH_DNA-bd_sf"/>
</dbReference>
<evidence type="ECO:0000259" key="2">
    <source>
        <dbReference type="PROSITE" id="PS50888"/>
    </source>
</evidence>
<evidence type="ECO:0000313" key="3">
    <source>
        <dbReference type="EMBL" id="KJR86411.1"/>
    </source>
</evidence>
<evidence type="ECO:0000256" key="1">
    <source>
        <dbReference type="SAM" id="MobiDB-lite"/>
    </source>
</evidence>
<dbReference type="SUPFAM" id="SSF47459">
    <property type="entry name" value="HLH, helix-loop-helix DNA-binding domain"/>
    <property type="match status" value="1"/>
</dbReference>
<dbReference type="GO" id="GO:0046983">
    <property type="term" value="F:protein dimerization activity"/>
    <property type="evidence" value="ECO:0007669"/>
    <property type="project" value="InterPro"/>
</dbReference>
<protein>
    <recommendedName>
        <fullName evidence="2">BHLH domain-containing protein</fullName>
    </recommendedName>
</protein>
<dbReference type="InterPro" id="IPR052099">
    <property type="entry name" value="Regulatory_TF_Diverse"/>
</dbReference>
<sequence>MNNEQQSNSSEQYFAPIGGEGQITTPDDVAMIDSGGIHEGMFSFPADMQLDMGTDAHSQAGHDWHQSGQYMAFASPVSATSLADASWSSSGYIPYGEQYTGAPVEAEPTLFERGYAPSSNWDDAVPYSSDWNAHDTPSGQDSEHGAASSRSGTGHGSARMSPVDMRPGAKTPTSFTSTSSGGRYSTAHTGIADINAQRGASVGSGSIATPETGHKRHSPASKKGKAKQKPPQSRRPNNKAGAVPAPSALSMASSSGGDSLSSGDPSLRGALAPQSSTTSRNVEPPAEKQSRKRSRGSQNIMEKQYRNRLNARFEDLMNALPPESLRSPATVFRYSSATAVTANAAERQASKGEVLELARKHIQRLEQQRDDLKRERDELQDTSQRLQKIYASQSSEHGQTSERAADRDDDNEDNEEEDDGV</sequence>
<dbReference type="KEGG" id="ssck:SPSK_02516"/>
<dbReference type="VEuPathDB" id="FungiDB:SPSK_02516"/>
<feature type="compositionally biased region" description="Basic and acidic residues" evidence="1">
    <location>
        <begin position="367"/>
        <end position="379"/>
    </location>
</feature>
<feature type="compositionally biased region" description="Acidic residues" evidence="1">
    <location>
        <begin position="407"/>
        <end position="421"/>
    </location>
</feature>
<dbReference type="Proteomes" id="UP000033710">
    <property type="component" value="Unassembled WGS sequence"/>
</dbReference>
<dbReference type="PROSITE" id="PS50888">
    <property type="entry name" value="BHLH"/>
    <property type="match status" value="1"/>
</dbReference>
<dbReference type="SMART" id="SM00353">
    <property type="entry name" value="HLH"/>
    <property type="match status" value="1"/>
</dbReference>
<feature type="region of interest" description="Disordered" evidence="1">
    <location>
        <begin position="1"/>
        <end position="28"/>
    </location>
</feature>
<dbReference type="GeneID" id="27664662"/>
<dbReference type="OrthoDB" id="3542681at2759"/>
<dbReference type="Pfam" id="PF00010">
    <property type="entry name" value="HLH"/>
    <property type="match status" value="1"/>
</dbReference>
<proteinExistence type="predicted"/>
<reference evidence="3 4" key="1">
    <citation type="journal article" date="2014" name="BMC Genomics">
        <title>Comparative genomics of the major fungal agents of human and animal Sporotrichosis: Sporothrix schenckii and Sporothrix brasiliensis.</title>
        <authorList>
            <person name="Teixeira M.M."/>
            <person name="de Almeida L.G."/>
            <person name="Kubitschek-Barreira P."/>
            <person name="Alves F.L."/>
            <person name="Kioshima E.S."/>
            <person name="Abadio A.K."/>
            <person name="Fernandes L."/>
            <person name="Derengowski L.S."/>
            <person name="Ferreira K.S."/>
            <person name="Souza R.C."/>
            <person name="Ruiz J.C."/>
            <person name="de Andrade N.C."/>
            <person name="Paes H.C."/>
            <person name="Nicola A.M."/>
            <person name="Albuquerque P."/>
            <person name="Gerber A.L."/>
            <person name="Martins V.P."/>
            <person name="Peconick L.D."/>
            <person name="Neto A.V."/>
            <person name="Chaucanez C.B."/>
            <person name="Silva P.A."/>
            <person name="Cunha O.L."/>
            <person name="de Oliveira F.F."/>
            <person name="dos Santos T.C."/>
            <person name="Barros A.L."/>
            <person name="Soares M.A."/>
            <person name="de Oliveira L.M."/>
            <person name="Marini M.M."/>
            <person name="Villalobos-Duno H."/>
            <person name="Cunha M.M."/>
            <person name="de Hoog S."/>
            <person name="da Silveira J.F."/>
            <person name="Henrissat B."/>
            <person name="Nino-Vega G.A."/>
            <person name="Cisalpino P.S."/>
            <person name="Mora-Montes H.M."/>
            <person name="Almeida S.R."/>
            <person name="Stajich J.E."/>
            <person name="Lopes-Bezerra L.M."/>
            <person name="Vasconcelos A.T."/>
            <person name="Felipe M.S."/>
        </authorList>
    </citation>
    <scope>NUCLEOTIDE SEQUENCE [LARGE SCALE GENOMIC DNA]</scope>
    <source>
        <strain evidence="3 4">1099-18</strain>
    </source>
</reference>
<dbReference type="EMBL" id="AXCR01000006">
    <property type="protein sequence ID" value="KJR86411.1"/>
    <property type="molecule type" value="Genomic_DNA"/>
</dbReference>
<reference evidence="3 4" key="2">
    <citation type="journal article" date="2015" name="Eukaryot. Cell">
        <title>Asexual propagation of a virulent clone complex in a human and feline outbreak of sporotrichosis.</title>
        <authorList>
            <person name="Teixeira Mde M."/>
            <person name="Rodrigues A.M."/>
            <person name="Tsui C.K."/>
            <person name="de Almeida L.G."/>
            <person name="Van Diepeningen A.D."/>
            <person name="van den Ende B.G."/>
            <person name="Fernandes G.F."/>
            <person name="Kano R."/>
            <person name="Hamelin R.C."/>
            <person name="Lopes-Bezerra L.M."/>
            <person name="Vasconcelos A.T."/>
            <person name="de Hoog S."/>
            <person name="de Camargo Z.P."/>
            <person name="Felipe M.S."/>
        </authorList>
    </citation>
    <scope>NUCLEOTIDE SEQUENCE [LARGE SCALE GENOMIC DNA]</scope>
    <source>
        <strain evidence="3 4">1099-18</strain>
    </source>
</reference>
<dbReference type="PANTHER" id="PTHR47336:SF2">
    <property type="entry name" value="TRANSCRIPTION FACTOR HMS1-RELATED"/>
    <property type="match status" value="1"/>
</dbReference>
<feature type="region of interest" description="Disordered" evidence="1">
    <location>
        <begin position="126"/>
        <end position="305"/>
    </location>
</feature>
<feature type="region of interest" description="Disordered" evidence="1">
    <location>
        <begin position="367"/>
        <end position="421"/>
    </location>
</feature>
<dbReference type="PANTHER" id="PTHR47336">
    <property type="entry name" value="TRANSCRIPTION FACTOR HMS1-RELATED"/>
    <property type="match status" value="1"/>
</dbReference>
<feature type="compositionally biased region" description="Polar residues" evidence="1">
    <location>
        <begin position="381"/>
        <end position="398"/>
    </location>
</feature>
<dbReference type="RefSeq" id="XP_016589087.1">
    <property type="nucleotide sequence ID" value="XM_016729385.1"/>
</dbReference>
<feature type="compositionally biased region" description="Polar residues" evidence="1">
    <location>
        <begin position="1"/>
        <end position="12"/>
    </location>
</feature>
<accession>A0A0F2ME33</accession>
<dbReference type="Gene3D" id="4.10.280.10">
    <property type="entry name" value="Helix-loop-helix DNA-binding domain"/>
    <property type="match status" value="1"/>
</dbReference>
<organism evidence="3 4">
    <name type="scientific">Sporothrix schenckii 1099-18</name>
    <dbReference type="NCBI Taxonomy" id="1397361"/>
    <lineage>
        <taxon>Eukaryota</taxon>
        <taxon>Fungi</taxon>
        <taxon>Dikarya</taxon>
        <taxon>Ascomycota</taxon>
        <taxon>Pezizomycotina</taxon>
        <taxon>Sordariomycetes</taxon>
        <taxon>Sordariomycetidae</taxon>
        <taxon>Ophiostomatales</taxon>
        <taxon>Ophiostomataceae</taxon>
        <taxon>Sporothrix</taxon>
    </lineage>
</organism>
<evidence type="ECO:0000313" key="4">
    <source>
        <dbReference type="Proteomes" id="UP000033710"/>
    </source>
</evidence>
<dbReference type="AlphaFoldDB" id="A0A0F2ME33"/>
<dbReference type="InterPro" id="IPR011598">
    <property type="entry name" value="bHLH_dom"/>
</dbReference>
<feature type="domain" description="BHLH" evidence="2">
    <location>
        <begin position="293"/>
        <end position="365"/>
    </location>
</feature>
<feature type="compositionally biased region" description="Basic residues" evidence="1">
    <location>
        <begin position="214"/>
        <end position="228"/>
    </location>
</feature>
<gene>
    <name evidence="3" type="ORF">SPSK_02516</name>
</gene>